<dbReference type="Proteomes" id="UP000275777">
    <property type="component" value="Chromosome"/>
</dbReference>
<feature type="active site" description="Proton acceptor" evidence="9">
    <location>
        <position position="102"/>
    </location>
</feature>
<dbReference type="SMART" id="SM00986">
    <property type="entry name" value="UDG"/>
    <property type="match status" value="1"/>
</dbReference>
<comment type="similarity">
    <text evidence="3">Belongs to the uracil-DNA glycosylase (UDG) superfamily. UNG family.</text>
</comment>
<dbReference type="Pfam" id="PF03167">
    <property type="entry name" value="UDG"/>
    <property type="match status" value="1"/>
</dbReference>
<dbReference type="InterPro" id="IPR036895">
    <property type="entry name" value="Uracil-DNA_glycosylase-like_sf"/>
</dbReference>
<protein>
    <recommendedName>
        <fullName evidence="5">Uracil-DNA glycosylase</fullName>
        <ecNumber evidence="4">3.2.2.27</ecNumber>
    </recommendedName>
</protein>
<dbReference type="NCBIfam" id="NF003592">
    <property type="entry name" value="PRK05254.1-5"/>
    <property type="match status" value="1"/>
</dbReference>
<organism evidence="12 13">
    <name type="scientific">Chromobacterium violaceum</name>
    <dbReference type="NCBI Taxonomy" id="536"/>
    <lineage>
        <taxon>Bacteria</taxon>
        <taxon>Pseudomonadati</taxon>
        <taxon>Pseudomonadota</taxon>
        <taxon>Betaproteobacteria</taxon>
        <taxon>Neisseriales</taxon>
        <taxon>Chromobacteriaceae</taxon>
        <taxon>Chromobacterium</taxon>
    </lineage>
</organism>
<accession>A0A447T4W6</accession>
<evidence type="ECO:0000313" key="12">
    <source>
        <dbReference type="EMBL" id="VEB39918.1"/>
    </source>
</evidence>
<evidence type="ECO:0000256" key="6">
    <source>
        <dbReference type="ARBA" id="ARBA00022763"/>
    </source>
</evidence>
<keyword evidence="8" id="KW-0234">DNA repair</keyword>
<proteinExistence type="inferred from homology"/>
<dbReference type="PANTHER" id="PTHR11264:SF0">
    <property type="entry name" value="URACIL-DNA GLYCOSYLASE"/>
    <property type="match status" value="1"/>
</dbReference>
<evidence type="ECO:0000256" key="8">
    <source>
        <dbReference type="ARBA" id="ARBA00023204"/>
    </source>
</evidence>
<keyword evidence="6" id="KW-0227">DNA damage</keyword>
<evidence type="ECO:0000256" key="1">
    <source>
        <dbReference type="ARBA" id="ARBA00001400"/>
    </source>
</evidence>
<dbReference type="CDD" id="cd10027">
    <property type="entry name" value="UDG-F1-like"/>
    <property type="match status" value="1"/>
</dbReference>
<dbReference type="InterPro" id="IPR005122">
    <property type="entry name" value="Uracil-DNA_glycosylase-like"/>
</dbReference>
<dbReference type="EC" id="3.2.2.27" evidence="4"/>
<sequence length="285" mass="30274">MFCFGTNRATAIPSHVNRLAIRRKEPDMPSLTYLAPALARIHPDWEAVLDQAAVAARLAEIDRLLVLQQQDGKTLFPPPPQVFNALAFAAPADVKVVILGQDPYHGDGEAMGLSFSVPDGARVPPSLRNIYKELAADLGLGVPASGDLTHWAQQGVLLLNSVLTVERDKAGSHGKLGWQTVSDALIDAVNRDNPAACSCCGATGRRPRPSASTPPPPGADRRPPVAAVGQPRFPRLPPLLPGQRLADRPRPPAGALGDGPRRAKLPVLNPILRRAALRGGRLALS</sequence>
<dbReference type="AlphaFoldDB" id="A0A447T4W6"/>
<dbReference type="PANTHER" id="PTHR11264">
    <property type="entry name" value="URACIL-DNA GLYCOSYLASE"/>
    <property type="match status" value="1"/>
</dbReference>
<feature type="region of interest" description="Disordered" evidence="10">
    <location>
        <begin position="201"/>
        <end position="265"/>
    </location>
</feature>
<dbReference type="InterPro" id="IPR002043">
    <property type="entry name" value="UDG_fam1"/>
</dbReference>
<dbReference type="PROSITE" id="PS00130">
    <property type="entry name" value="U_DNA_GLYCOSYLASE"/>
    <property type="match status" value="1"/>
</dbReference>
<dbReference type="GO" id="GO:0097510">
    <property type="term" value="P:base-excision repair, AP site formation via deaminated base removal"/>
    <property type="evidence" value="ECO:0007669"/>
    <property type="project" value="TreeGrafter"/>
</dbReference>
<evidence type="ECO:0000259" key="11">
    <source>
        <dbReference type="SMART" id="SM00986"/>
    </source>
</evidence>
<evidence type="ECO:0000256" key="3">
    <source>
        <dbReference type="ARBA" id="ARBA00008184"/>
    </source>
</evidence>
<evidence type="ECO:0000256" key="10">
    <source>
        <dbReference type="SAM" id="MobiDB-lite"/>
    </source>
</evidence>
<gene>
    <name evidence="12" type="primary">ung</name>
    <name evidence="12" type="ORF">NCTC9695_00303</name>
</gene>
<dbReference type="InterPro" id="IPR018085">
    <property type="entry name" value="Ura-DNA_Glyclase_AS"/>
</dbReference>
<dbReference type="NCBIfam" id="NF003588">
    <property type="entry name" value="PRK05254.1-1"/>
    <property type="match status" value="1"/>
</dbReference>
<keyword evidence="7 12" id="KW-0378">Hydrolase</keyword>
<dbReference type="Gene3D" id="3.40.470.10">
    <property type="entry name" value="Uracil-DNA glycosylase-like domain"/>
    <property type="match status" value="1"/>
</dbReference>
<dbReference type="GO" id="GO:0004844">
    <property type="term" value="F:uracil DNA N-glycosylase activity"/>
    <property type="evidence" value="ECO:0007669"/>
    <property type="project" value="UniProtKB-EC"/>
</dbReference>
<evidence type="ECO:0000256" key="7">
    <source>
        <dbReference type="ARBA" id="ARBA00022801"/>
    </source>
</evidence>
<keyword evidence="12" id="KW-0326">Glycosidase</keyword>
<name>A0A447T4W6_CHRVL</name>
<dbReference type="EMBL" id="LR134182">
    <property type="protein sequence ID" value="VEB39918.1"/>
    <property type="molecule type" value="Genomic_DNA"/>
</dbReference>
<feature type="compositionally biased region" description="Low complexity" evidence="10">
    <location>
        <begin position="224"/>
        <end position="233"/>
    </location>
</feature>
<evidence type="ECO:0000256" key="5">
    <source>
        <dbReference type="ARBA" id="ARBA00018429"/>
    </source>
</evidence>
<comment type="catalytic activity">
    <reaction evidence="1">
        <text>Hydrolyzes single-stranded DNA or mismatched double-stranded DNA and polynucleotides, releasing free uracil.</text>
        <dbReference type="EC" id="3.2.2.27"/>
    </reaction>
</comment>
<dbReference type="SUPFAM" id="SSF52141">
    <property type="entry name" value="Uracil-DNA glycosylase-like"/>
    <property type="match status" value="1"/>
</dbReference>
<comment type="function">
    <text evidence="2">Excises uracil residues from the DNA which can arise as a result of misincorporation of dUMP residues by DNA polymerase or due to deamination of cytosine.</text>
</comment>
<evidence type="ECO:0000256" key="2">
    <source>
        <dbReference type="ARBA" id="ARBA00002631"/>
    </source>
</evidence>
<evidence type="ECO:0000313" key="13">
    <source>
        <dbReference type="Proteomes" id="UP000275777"/>
    </source>
</evidence>
<dbReference type="SMART" id="SM00987">
    <property type="entry name" value="UreE_C"/>
    <property type="match status" value="1"/>
</dbReference>
<feature type="domain" description="Uracil-DNA glycosylase-like" evidence="11">
    <location>
        <begin position="87"/>
        <end position="269"/>
    </location>
</feature>
<reference evidence="12 13" key="1">
    <citation type="submission" date="2018-12" db="EMBL/GenBank/DDBJ databases">
        <authorList>
            <consortium name="Pathogen Informatics"/>
        </authorList>
    </citation>
    <scope>NUCLEOTIDE SEQUENCE [LARGE SCALE GENOMIC DNA]</scope>
    <source>
        <strain evidence="12 13">NCTC9695</strain>
    </source>
</reference>
<evidence type="ECO:0000256" key="9">
    <source>
        <dbReference type="PROSITE-ProRule" id="PRU10072"/>
    </source>
</evidence>
<evidence type="ECO:0000256" key="4">
    <source>
        <dbReference type="ARBA" id="ARBA00012030"/>
    </source>
</evidence>